<evidence type="ECO:0000313" key="2">
    <source>
        <dbReference type="EMBL" id="KIX84918.1"/>
    </source>
</evidence>
<dbReference type="AlphaFoldDB" id="A0A0D2JKJ1"/>
<keyword evidence="3" id="KW-1185">Reference proteome</keyword>
<dbReference type="InterPro" id="IPR000905">
    <property type="entry name" value="Gcp-like_dom"/>
</dbReference>
<dbReference type="eggNOG" id="COG1214">
    <property type="taxonomic scope" value="Bacteria"/>
</dbReference>
<reference evidence="2 3" key="1">
    <citation type="journal article" date="2013" name="Proc. Natl. Acad. Sci. U.S.A.">
        <title>Candidate phylum TM6 genome recovered from a hospital sink biofilm provides genomic insights into this uncultivated phylum.</title>
        <authorList>
            <person name="McLean J.S."/>
            <person name="Lombardo M.J."/>
            <person name="Badger J.H."/>
            <person name="Edlund A."/>
            <person name="Novotny M."/>
            <person name="Yee-Greenbaum J."/>
            <person name="Vyahhi N."/>
            <person name="Hall A.P."/>
            <person name="Yang Y."/>
            <person name="Dupont C.L."/>
            <person name="Ziegler M.G."/>
            <person name="Chitsaz H."/>
            <person name="Allen A.E."/>
            <person name="Yooseph S."/>
            <person name="Tesler G."/>
            <person name="Pevzner P.A."/>
            <person name="Friedman R.M."/>
            <person name="Nealson K.H."/>
            <person name="Venter J.C."/>
            <person name="Lasken R.S."/>
        </authorList>
    </citation>
    <scope>NUCLEOTIDE SEQUENCE [LARGE SCALE GENOMIC DNA]</scope>
    <source>
        <strain evidence="2 3">TM6SC1</strain>
    </source>
</reference>
<dbReference type="GO" id="GO:0002949">
    <property type="term" value="P:tRNA threonylcarbamoyladenosine modification"/>
    <property type="evidence" value="ECO:0007669"/>
    <property type="project" value="InterPro"/>
</dbReference>
<gene>
    <name evidence="2" type="ORF">J120_04950</name>
</gene>
<comment type="caution">
    <text evidence="2">The sequence shown here is derived from an EMBL/GenBank/DDBJ whole genome shotgun (WGS) entry which is preliminary data.</text>
</comment>
<dbReference type="Proteomes" id="UP000032214">
    <property type="component" value="Unassembled WGS sequence"/>
</dbReference>
<dbReference type="STRING" id="1306947.J120_04950"/>
<evidence type="ECO:0000313" key="3">
    <source>
        <dbReference type="Proteomes" id="UP000032214"/>
    </source>
</evidence>
<sequence>MSIFLAIQHTYETIEWGLYQGTSQLSYHSISKMVASSKLLPALSDMFAAHNIKLTDILYIATNQGPGPFTTLRVVISTLNGISFAQKTPLVGVDGLAASLEEFDQKQPDTMTLVAYNAFNGDIYYGYRYQDIEHSGCMSVTNLLQYLSLEYPGISIYAAGNGVYLYESVFKEQLGARLNIANPLPLFCSLGSIATQSISLWKNKQYTHQLLPLYLKQYSTPTKPLIT</sequence>
<dbReference type="InterPro" id="IPR043129">
    <property type="entry name" value="ATPase_NBD"/>
</dbReference>
<evidence type="ECO:0000259" key="1">
    <source>
        <dbReference type="Pfam" id="PF00814"/>
    </source>
</evidence>
<accession>A0A0D2JKJ1</accession>
<feature type="domain" description="Gcp-like" evidence="1">
    <location>
        <begin position="36"/>
        <end position="153"/>
    </location>
</feature>
<dbReference type="NCBIfam" id="TIGR03725">
    <property type="entry name" value="T6A_YeaZ"/>
    <property type="match status" value="1"/>
</dbReference>
<dbReference type="SUPFAM" id="SSF53067">
    <property type="entry name" value="Actin-like ATPase domain"/>
    <property type="match status" value="1"/>
</dbReference>
<organism evidence="2 3">
    <name type="scientific">candidate division TM6 bacterium JCVI TM6SC1</name>
    <dbReference type="NCBI Taxonomy" id="1306947"/>
    <lineage>
        <taxon>Bacteria</taxon>
        <taxon>Candidatus Babelota</taxon>
        <taxon>Vermiphilus</taxon>
    </lineage>
</organism>
<name>A0A0D2JKJ1_9BACT</name>
<dbReference type="Pfam" id="PF00814">
    <property type="entry name" value="TsaD"/>
    <property type="match status" value="1"/>
</dbReference>
<dbReference type="EMBL" id="ARQD01000005">
    <property type="protein sequence ID" value="KIX84918.1"/>
    <property type="molecule type" value="Genomic_DNA"/>
</dbReference>
<dbReference type="InterPro" id="IPR022496">
    <property type="entry name" value="T6A_TsaB"/>
</dbReference>
<protein>
    <recommendedName>
        <fullName evidence="1">Gcp-like domain-containing protein</fullName>
    </recommendedName>
</protein>
<proteinExistence type="predicted"/>
<dbReference type="Gene3D" id="3.30.420.40">
    <property type="match status" value="2"/>
</dbReference>